<evidence type="ECO:0000256" key="3">
    <source>
        <dbReference type="ARBA" id="ARBA00022452"/>
    </source>
</evidence>
<keyword evidence="3 10" id="KW-1134">Transmembrane beta strand</keyword>
<evidence type="ECO:0000256" key="2">
    <source>
        <dbReference type="ARBA" id="ARBA00022448"/>
    </source>
</evidence>
<dbReference type="Gene3D" id="2.40.170.20">
    <property type="entry name" value="TonB-dependent receptor, beta-barrel domain"/>
    <property type="match status" value="1"/>
</dbReference>
<dbReference type="Gene3D" id="2.170.130.10">
    <property type="entry name" value="TonB-dependent receptor, plug domain"/>
    <property type="match status" value="1"/>
</dbReference>
<evidence type="ECO:0000256" key="8">
    <source>
        <dbReference type="ARBA" id="ARBA00023170"/>
    </source>
</evidence>
<keyword evidence="2 10" id="KW-0813">Transport</keyword>
<evidence type="ECO:0000256" key="4">
    <source>
        <dbReference type="ARBA" id="ARBA00022692"/>
    </source>
</evidence>
<comment type="caution">
    <text evidence="14">The sequence shown here is derived from an EMBL/GenBank/DDBJ whole genome shotgun (WGS) entry which is preliminary data.</text>
</comment>
<dbReference type="InterPro" id="IPR000531">
    <property type="entry name" value="Beta-barrel_TonB"/>
</dbReference>
<gene>
    <name evidence="14" type="ORF">GCM10010832_06280</name>
</gene>
<keyword evidence="15" id="KW-1185">Reference proteome</keyword>
<evidence type="ECO:0000259" key="13">
    <source>
        <dbReference type="Pfam" id="PF07715"/>
    </source>
</evidence>
<evidence type="ECO:0000259" key="12">
    <source>
        <dbReference type="Pfam" id="PF00593"/>
    </source>
</evidence>
<evidence type="ECO:0000256" key="1">
    <source>
        <dbReference type="ARBA" id="ARBA00004571"/>
    </source>
</evidence>
<evidence type="ECO:0000256" key="6">
    <source>
        <dbReference type="ARBA" id="ARBA00023077"/>
    </source>
</evidence>
<keyword evidence="6 11" id="KW-0798">TonB box</keyword>
<feature type="domain" description="TonB-dependent receptor-like beta-barrel" evidence="12">
    <location>
        <begin position="117"/>
        <end position="524"/>
    </location>
</feature>
<evidence type="ECO:0000313" key="15">
    <source>
        <dbReference type="Proteomes" id="UP000599179"/>
    </source>
</evidence>
<keyword evidence="5" id="KW-0732">Signal</keyword>
<dbReference type="PANTHER" id="PTHR30069:SF29">
    <property type="entry name" value="HEMOGLOBIN AND HEMOGLOBIN-HAPTOGLOBIN-BINDING PROTEIN 1-RELATED"/>
    <property type="match status" value="1"/>
</dbReference>
<dbReference type="PROSITE" id="PS52016">
    <property type="entry name" value="TONB_DEPENDENT_REC_3"/>
    <property type="match status" value="1"/>
</dbReference>
<feature type="domain" description="TonB-dependent receptor plug" evidence="13">
    <location>
        <begin position="8"/>
        <end position="97"/>
    </location>
</feature>
<dbReference type="InterPro" id="IPR039426">
    <property type="entry name" value="TonB-dep_rcpt-like"/>
</dbReference>
<comment type="similarity">
    <text evidence="10 11">Belongs to the TonB-dependent receptor family.</text>
</comment>
<keyword evidence="4 10" id="KW-0812">Transmembrane</keyword>
<sequence>MLKLKDSVLQQNPVNLTDLLNFNTGIYFNQNGYGMVSSPAFRGTTAQQTAVVWNGININSQFNGQADFNTMLNPTMQQINIQPGGGSVIYGTSAIGGSIHLESKLKFNKQTKHFFQTNYGSFNTLDSRYQLQHATEQWSFNFGFQHNSSDNDFPIHNSNRNNINGKFNNNAIGLDIAHQINEKHQLKFYSWLFLGDRNLSVIRPSDTKSAYKNQDLRSLLEWEYEHENWRSTWKVGYLNEDFKYIQNISQENEFTANVAETFLNQYNLQFENKAWVFSVLIDANTAKASGDDLLEDRRDVAAFALLAKRRVNSKWIVEASLRQEISNLYNSPILYSLGSDYRFSKYYSMKLHTSRNFRIPTFNDLFWGSSGTTNLLPESAYQVEWGHHFERNQFQISATGFYNHIDDMIRWIPNENGIWQPENTDKVRTYGAEFEANYSKKWNSHQLQWNANYAYTVSENRDTGFQLRYVPFHKATSSLAYHYKKWSADTQFICVGEVFTRSNNQPNAIVQDYGLHHLGLRYQLFANSPEIDVGMRVFNIWDSEFQGVENRPMPGRYYQFTFNLIF</sequence>
<evidence type="ECO:0000256" key="5">
    <source>
        <dbReference type="ARBA" id="ARBA00022729"/>
    </source>
</evidence>
<dbReference type="InterPro" id="IPR037066">
    <property type="entry name" value="Plug_dom_sf"/>
</dbReference>
<evidence type="ECO:0000256" key="10">
    <source>
        <dbReference type="PROSITE-ProRule" id="PRU01360"/>
    </source>
</evidence>
<organism evidence="14 15">
    <name type="scientific">Psychroflexus planctonicus</name>
    <dbReference type="NCBI Taxonomy" id="1526575"/>
    <lineage>
        <taxon>Bacteria</taxon>
        <taxon>Pseudomonadati</taxon>
        <taxon>Bacteroidota</taxon>
        <taxon>Flavobacteriia</taxon>
        <taxon>Flavobacteriales</taxon>
        <taxon>Flavobacteriaceae</taxon>
        <taxon>Psychroflexus</taxon>
    </lineage>
</organism>
<dbReference type="InterPro" id="IPR012910">
    <property type="entry name" value="Plug_dom"/>
</dbReference>
<dbReference type="Proteomes" id="UP000599179">
    <property type="component" value="Unassembled WGS sequence"/>
</dbReference>
<evidence type="ECO:0000313" key="14">
    <source>
        <dbReference type="EMBL" id="GGE28346.1"/>
    </source>
</evidence>
<name>A0ABQ1SFA9_9FLAO</name>
<comment type="subcellular location">
    <subcellularLocation>
        <location evidence="1 10">Cell outer membrane</location>
        <topology evidence="1 10">Multi-pass membrane protein</topology>
    </subcellularLocation>
</comment>
<dbReference type="InterPro" id="IPR036942">
    <property type="entry name" value="Beta-barrel_TonB_sf"/>
</dbReference>
<dbReference type="EMBL" id="BMGM01000002">
    <property type="protein sequence ID" value="GGE28346.1"/>
    <property type="molecule type" value="Genomic_DNA"/>
</dbReference>
<keyword evidence="7 10" id="KW-0472">Membrane</keyword>
<dbReference type="PANTHER" id="PTHR30069">
    <property type="entry name" value="TONB-DEPENDENT OUTER MEMBRANE RECEPTOR"/>
    <property type="match status" value="1"/>
</dbReference>
<proteinExistence type="inferred from homology"/>
<dbReference type="Pfam" id="PF07715">
    <property type="entry name" value="Plug"/>
    <property type="match status" value="1"/>
</dbReference>
<evidence type="ECO:0000256" key="11">
    <source>
        <dbReference type="RuleBase" id="RU003357"/>
    </source>
</evidence>
<evidence type="ECO:0000256" key="9">
    <source>
        <dbReference type="ARBA" id="ARBA00023237"/>
    </source>
</evidence>
<evidence type="ECO:0000256" key="7">
    <source>
        <dbReference type="ARBA" id="ARBA00023136"/>
    </source>
</evidence>
<accession>A0ABQ1SFA9</accession>
<keyword evidence="8 14" id="KW-0675">Receptor</keyword>
<dbReference type="Pfam" id="PF00593">
    <property type="entry name" value="TonB_dep_Rec_b-barrel"/>
    <property type="match status" value="1"/>
</dbReference>
<reference evidence="15" key="1">
    <citation type="journal article" date="2019" name="Int. J. Syst. Evol. Microbiol.">
        <title>The Global Catalogue of Microorganisms (GCM) 10K type strain sequencing project: providing services to taxonomists for standard genome sequencing and annotation.</title>
        <authorList>
            <consortium name="The Broad Institute Genomics Platform"/>
            <consortium name="The Broad Institute Genome Sequencing Center for Infectious Disease"/>
            <person name="Wu L."/>
            <person name="Ma J."/>
        </authorList>
    </citation>
    <scope>NUCLEOTIDE SEQUENCE [LARGE SCALE GENOMIC DNA]</scope>
    <source>
        <strain evidence="15">CGMCC 1.12931</strain>
    </source>
</reference>
<protein>
    <submittedName>
        <fullName evidence="14">TonB-dependent receptor</fullName>
    </submittedName>
</protein>
<keyword evidence="9 10" id="KW-0998">Cell outer membrane</keyword>
<dbReference type="SUPFAM" id="SSF56935">
    <property type="entry name" value="Porins"/>
    <property type="match status" value="1"/>
</dbReference>